<organism evidence="2 3">
    <name type="scientific">Nocardia terrae</name>
    <dbReference type="NCBI Taxonomy" id="2675851"/>
    <lineage>
        <taxon>Bacteria</taxon>
        <taxon>Bacillati</taxon>
        <taxon>Actinomycetota</taxon>
        <taxon>Actinomycetes</taxon>
        <taxon>Mycobacteriales</taxon>
        <taxon>Nocardiaceae</taxon>
        <taxon>Nocardia</taxon>
    </lineage>
</organism>
<protein>
    <submittedName>
        <fullName evidence="2">Uncharacterized protein</fullName>
    </submittedName>
</protein>
<dbReference type="RefSeq" id="WP_157387417.1">
    <property type="nucleotide sequence ID" value="NZ_WRPP01000002.1"/>
</dbReference>
<evidence type="ECO:0000313" key="3">
    <source>
        <dbReference type="Proteomes" id="UP000466794"/>
    </source>
</evidence>
<evidence type="ECO:0000313" key="2">
    <source>
        <dbReference type="EMBL" id="MVU77773.1"/>
    </source>
</evidence>
<dbReference type="AlphaFoldDB" id="A0A7K1UTT9"/>
<sequence>MRKRFELGFNLSYLAIIWALVIAMRRNRDRVPADQRQTAARFEEAFTLLATGDTAHLTLRAVSMARGEGRGYLTWRGRRASLIGLGEMATSITITLFYVLSLDAWRLRFRRSWDGFTRTLLGLSFVRLILLATPFNNWDRDETPAGYGVDRNVPLLAVGAGEMYLMRREADRTGDRTFRFLSDAMAASFACYLPVILWARRIPALGLLMIPKTLAYLAMAFRVYLDFFRGTTDSAAQPETAAAEEPAVTATPAQS</sequence>
<evidence type="ECO:0000256" key="1">
    <source>
        <dbReference type="SAM" id="Phobius"/>
    </source>
</evidence>
<feature type="transmembrane region" description="Helical" evidence="1">
    <location>
        <begin position="7"/>
        <end position="24"/>
    </location>
</feature>
<keyword evidence="1" id="KW-0472">Membrane</keyword>
<name>A0A7K1UTT9_9NOCA</name>
<feature type="transmembrane region" description="Helical" evidence="1">
    <location>
        <begin position="80"/>
        <end position="100"/>
    </location>
</feature>
<gene>
    <name evidence="2" type="ORF">GPX89_11025</name>
</gene>
<feature type="transmembrane region" description="Helical" evidence="1">
    <location>
        <begin position="178"/>
        <end position="199"/>
    </location>
</feature>
<dbReference type="Proteomes" id="UP000466794">
    <property type="component" value="Unassembled WGS sequence"/>
</dbReference>
<proteinExistence type="predicted"/>
<accession>A0A7K1UTT9</accession>
<reference evidence="2 3" key="1">
    <citation type="submission" date="2019-12" db="EMBL/GenBank/DDBJ databases">
        <title>Nocardia sp. nov. ET3-3 isolated from soil.</title>
        <authorList>
            <person name="Kanchanasin P."/>
            <person name="Tanasupawat S."/>
            <person name="Yuki M."/>
            <person name="Kudo T."/>
        </authorList>
    </citation>
    <scope>NUCLEOTIDE SEQUENCE [LARGE SCALE GENOMIC DNA]</scope>
    <source>
        <strain evidence="2 3">ET3-3</strain>
    </source>
</reference>
<feature type="transmembrane region" description="Helical" evidence="1">
    <location>
        <begin position="205"/>
        <end position="225"/>
    </location>
</feature>
<keyword evidence="1" id="KW-1133">Transmembrane helix</keyword>
<comment type="caution">
    <text evidence="2">The sequence shown here is derived from an EMBL/GenBank/DDBJ whole genome shotgun (WGS) entry which is preliminary data.</text>
</comment>
<keyword evidence="1" id="KW-0812">Transmembrane</keyword>
<dbReference type="EMBL" id="WRPP01000002">
    <property type="protein sequence ID" value="MVU77773.1"/>
    <property type="molecule type" value="Genomic_DNA"/>
</dbReference>
<keyword evidence="3" id="KW-1185">Reference proteome</keyword>